<evidence type="ECO:0000256" key="1">
    <source>
        <dbReference type="ARBA" id="ARBA00007031"/>
    </source>
</evidence>
<dbReference type="Pfam" id="PF05443">
    <property type="entry name" value="ROS_MUCR"/>
    <property type="match status" value="1"/>
</dbReference>
<evidence type="ECO:0000313" key="2">
    <source>
        <dbReference type="EMBL" id="AHX39431.1"/>
    </source>
</evidence>
<dbReference type="InterPro" id="IPR041920">
    <property type="entry name" value="ROS/MUCR_sf"/>
</dbReference>
<geneLocation type="plasmid" evidence="2">
    <name>pNDM-ECS01</name>
</geneLocation>
<dbReference type="InterPro" id="IPR008807">
    <property type="entry name" value="ROS_MUCR"/>
</dbReference>
<gene>
    <name evidence="2" type="ORF">ECS01_0015</name>
</gene>
<accession>A0A023PZS3</accession>
<dbReference type="AlphaFoldDB" id="A0A023PZS3"/>
<dbReference type="PATRIC" id="fig|562.6973.peg.3368"/>
<comment type="similarity">
    <text evidence="1">Belongs to the ros/MucR family.</text>
</comment>
<organism evidence="2">
    <name type="scientific">Escherichia coli</name>
    <dbReference type="NCBI Taxonomy" id="562"/>
    <lineage>
        <taxon>Bacteria</taxon>
        <taxon>Pseudomonadati</taxon>
        <taxon>Pseudomonadota</taxon>
        <taxon>Gammaproteobacteria</taxon>
        <taxon>Enterobacterales</taxon>
        <taxon>Enterobacteriaceae</taxon>
        <taxon>Escherichia</taxon>
    </lineage>
</organism>
<sequence>MADHDDAPEKIKCLECGKEFSFLAPHLSKAHQMNARQYRERWSIPLHTPLASAEHSRQCRENVLRRIRRGEIRPTDQLALMAEGRKNAPERAASTRLHKVAAANVARVHQIWKHSPVVKVVPDTLRDEAVQRMTARKVTGEKVKDIAADLNLSVGCLYKWVANAK</sequence>
<keyword evidence="2" id="KW-0614">Plasmid</keyword>
<reference evidence="2" key="1">
    <citation type="journal article" date="2014" name="J. Antimicrob. Chemother.">
        <title>Characterization of an IncN2-type blaNDM-1-carrying plasmid in Escherichia coli ST131 and Klebsiella pneumoniae ST11 and ST15 isolates in Thailand.</title>
        <authorList>
            <person name="Netikul T."/>
            <person name="Sidjabat H.E."/>
            <person name="Paterson D.L."/>
            <person name="Kamolvit W."/>
            <person name="Tantisiriwat W."/>
            <person name="Steen J.A."/>
            <person name="Kiratisin P."/>
        </authorList>
    </citation>
    <scope>NUCLEOTIDE SEQUENCE</scope>
    <source>
        <strain evidence="2">ECS01</strain>
        <plasmid evidence="2">pNDM-ECS01</plasmid>
    </source>
</reference>
<dbReference type="RefSeq" id="WP_015060067.1">
    <property type="nucleotide sequence ID" value="NC_024954.1"/>
</dbReference>
<dbReference type="EMBL" id="KJ413946">
    <property type="protein sequence ID" value="AHX39431.1"/>
    <property type="molecule type" value="Genomic_DNA"/>
</dbReference>
<name>A0A023PZS3_ECOLX</name>
<protein>
    <submittedName>
        <fullName evidence="2">Putative transcriptional regulator</fullName>
    </submittedName>
</protein>
<proteinExistence type="inferred from homology"/>
<dbReference type="GO" id="GO:0008270">
    <property type="term" value="F:zinc ion binding"/>
    <property type="evidence" value="ECO:0007669"/>
    <property type="project" value="InterPro"/>
</dbReference>
<dbReference type="Gene3D" id="1.10.10.1550">
    <property type="entry name" value="ROS/MUCR transcriptional regulator protein"/>
    <property type="match status" value="1"/>
</dbReference>
<dbReference type="GO" id="GO:0003677">
    <property type="term" value="F:DNA binding"/>
    <property type="evidence" value="ECO:0007669"/>
    <property type="project" value="InterPro"/>
</dbReference>
<dbReference type="GO" id="GO:0006355">
    <property type="term" value="P:regulation of DNA-templated transcription"/>
    <property type="evidence" value="ECO:0007669"/>
    <property type="project" value="InterPro"/>
</dbReference>